<organism evidence="1 2">
    <name type="scientific">Pseudocohnilembus persalinus</name>
    <name type="common">Ciliate</name>
    <dbReference type="NCBI Taxonomy" id="266149"/>
    <lineage>
        <taxon>Eukaryota</taxon>
        <taxon>Sar</taxon>
        <taxon>Alveolata</taxon>
        <taxon>Ciliophora</taxon>
        <taxon>Intramacronucleata</taxon>
        <taxon>Oligohymenophorea</taxon>
        <taxon>Scuticociliatia</taxon>
        <taxon>Philasterida</taxon>
        <taxon>Pseudocohnilembidae</taxon>
        <taxon>Pseudocohnilembus</taxon>
    </lineage>
</organism>
<proteinExistence type="predicted"/>
<name>A0A0V0R2E1_PSEPJ</name>
<accession>A0A0V0R2E1</accession>
<evidence type="ECO:0000313" key="1">
    <source>
        <dbReference type="EMBL" id="KRX08675.1"/>
    </source>
</evidence>
<protein>
    <submittedName>
        <fullName evidence="1">Uncharacterized protein</fullName>
    </submittedName>
</protein>
<gene>
    <name evidence="1" type="ORF">PPERSA_07487</name>
</gene>
<reference evidence="1 2" key="1">
    <citation type="journal article" date="2015" name="Sci. Rep.">
        <title>Genome of the facultative scuticociliatosis pathogen Pseudocohnilembus persalinus provides insight into its virulence through horizontal gene transfer.</title>
        <authorList>
            <person name="Xiong J."/>
            <person name="Wang G."/>
            <person name="Cheng J."/>
            <person name="Tian M."/>
            <person name="Pan X."/>
            <person name="Warren A."/>
            <person name="Jiang C."/>
            <person name="Yuan D."/>
            <person name="Miao W."/>
        </authorList>
    </citation>
    <scope>NUCLEOTIDE SEQUENCE [LARGE SCALE GENOMIC DNA]</scope>
    <source>
        <strain evidence="1">36N120E</strain>
    </source>
</reference>
<dbReference type="AlphaFoldDB" id="A0A0V0R2E1"/>
<dbReference type="EMBL" id="LDAU01000059">
    <property type="protein sequence ID" value="KRX08675.1"/>
    <property type="molecule type" value="Genomic_DNA"/>
</dbReference>
<keyword evidence="2" id="KW-1185">Reference proteome</keyword>
<dbReference type="OMA" id="FEEYTGS"/>
<dbReference type="OrthoDB" id="10467603at2759"/>
<sequence>MFSDESFYTAKVFLKSVADAQSALKEAAEYNANLKQYQYEQSRLNDIKKQSSVNFLGTEVKKGPSFNDMKEVKLFQFTNEIFNKYFPGFDGYDHNDYKGFKSLLQSGFEKLQQ</sequence>
<dbReference type="Proteomes" id="UP000054937">
    <property type="component" value="Unassembled WGS sequence"/>
</dbReference>
<comment type="caution">
    <text evidence="1">The sequence shown here is derived from an EMBL/GenBank/DDBJ whole genome shotgun (WGS) entry which is preliminary data.</text>
</comment>
<evidence type="ECO:0000313" key="2">
    <source>
        <dbReference type="Proteomes" id="UP000054937"/>
    </source>
</evidence>
<dbReference type="InParanoid" id="A0A0V0R2E1"/>